<evidence type="ECO:0000313" key="2">
    <source>
        <dbReference type="EMBL" id="KAJ8435858.1"/>
    </source>
</evidence>
<evidence type="ECO:0000256" key="1">
    <source>
        <dbReference type="SAM" id="MobiDB-lite"/>
    </source>
</evidence>
<protein>
    <submittedName>
        <fullName evidence="2">Uncharacterized protein</fullName>
    </submittedName>
</protein>
<proteinExistence type="predicted"/>
<gene>
    <name evidence="2" type="ORF">Cgig2_028566</name>
</gene>
<accession>A0A9Q1K3P7</accession>
<keyword evidence="3" id="KW-1185">Reference proteome</keyword>
<dbReference type="Proteomes" id="UP001153076">
    <property type="component" value="Unassembled WGS sequence"/>
</dbReference>
<name>A0A9Q1K3P7_9CARY</name>
<dbReference type="AlphaFoldDB" id="A0A9Q1K3P7"/>
<reference evidence="2" key="1">
    <citation type="submission" date="2022-04" db="EMBL/GenBank/DDBJ databases">
        <title>Carnegiea gigantea Genome sequencing and assembly v2.</title>
        <authorList>
            <person name="Copetti D."/>
            <person name="Sanderson M.J."/>
            <person name="Burquez A."/>
            <person name="Wojciechowski M.F."/>
        </authorList>
    </citation>
    <scope>NUCLEOTIDE SEQUENCE</scope>
    <source>
        <strain evidence="2">SGP5-SGP5p</strain>
        <tissue evidence="2">Aerial part</tissue>
    </source>
</reference>
<sequence>MVCSGTCVRLSYSSISSNFGGRNTIDEPIQGQKLGHRTVKRRTRSRATLRLLPSLNVCSTSPTLSKWEGKARSLGSSSLTPQAKKVWPQEDPSHEVMAEGTYFPSAPNCSDPSDGPRTLFPNQKVVRSLKRSALEEKYLLPMGYKSYSRTQT</sequence>
<feature type="region of interest" description="Disordered" evidence="1">
    <location>
        <begin position="69"/>
        <end position="91"/>
    </location>
</feature>
<comment type="caution">
    <text evidence="2">The sequence shown here is derived from an EMBL/GenBank/DDBJ whole genome shotgun (WGS) entry which is preliminary data.</text>
</comment>
<organism evidence="2 3">
    <name type="scientific">Carnegiea gigantea</name>
    <dbReference type="NCBI Taxonomy" id="171969"/>
    <lineage>
        <taxon>Eukaryota</taxon>
        <taxon>Viridiplantae</taxon>
        <taxon>Streptophyta</taxon>
        <taxon>Embryophyta</taxon>
        <taxon>Tracheophyta</taxon>
        <taxon>Spermatophyta</taxon>
        <taxon>Magnoliopsida</taxon>
        <taxon>eudicotyledons</taxon>
        <taxon>Gunneridae</taxon>
        <taxon>Pentapetalae</taxon>
        <taxon>Caryophyllales</taxon>
        <taxon>Cactineae</taxon>
        <taxon>Cactaceae</taxon>
        <taxon>Cactoideae</taxon>
        <taxon>Echinocereeae</taxon>
        <taxon>Carnegiea</taxon>
    </lineage>
</organism>
<dbReference type="EMBL" id="JAKOGI010000380">
    <property type="protein sequence ID" value="KAJ8435858.1"/>
    <property type="molecule type" value="Genomic_DNA"/>
</dbReference>
<evidence type="ECO:0000313" key="3">
    <source>
        <dbReference type="Proteomes" id="UP001153076"/>
    </source>
</evidence>